<gene>
    <name evidence="1" type="ORF">IW245_000286</name>
</gene>
<comment type="caution">
    <text evidence="1">The sequence shown here is derived from an EMBL/GenBank/DDBJ whole genome shotgun (WGS) entry which is preliminary data.</text>
</comment>
<sequence length="39" mass="3622">MNRTTALAAALVVVGSLSLGGTAYAAGAGVRPVALPPAG</sequence>
<evidence type="ECO:0000313" key="2">
    <source>
        <dbReference type="Proteomes" id="UP000622552"/>
    </source>
</evidence>
<organism evidence="1 2">
    <name type="scientific">Longispora fulva</name>
    <dbReference type="NCBI Taxonomy" id="619741"/>
    <lineage>
        <taxon>Bacteria</taxon>
        <taxon>Bacillati</taxon>
        <taxon>Actinomycetota</taxon>
        <taxon>Actinomycetes</taxon>
        <taxon>Micromonosporales</taxon>
        <taxon>Micromonosporaceae</taxon>
        <taxon>Longispora</taxon>
    </lineage>
</organism>
<proteinExistence type="predicted"/>
<reference evidence="1" key="1">
    <citation type="submission" date="2020-11" db="EMBL/GenBank/DDBJ databases">
        <title>Sequencing the genomes of 1000 actinobacteria strains.</title>
        <authorList>
            <person name="Klenk H.-P."/>
        </authorList>
    </citation>
    <scope>NUCLEOTIDE SEQUENCE</scope>
    <source>
        <strain evidence="1">DSM 45356</strain>
    </source>
</reference>
<dbReference type="AlphaFoldDB" id="A0A8J7GCV3"/>
<name>A0A8J7GCV3_9ACTN</name>
<protein>
    <submittedName>
        <fullName evidence="1">Uncharacterized protein</fullName>
    </submittedName>
</protein>
<dbReference type="EMBL" id="JADOUF010000001">
    <property type="protein sequence ID" value="MBG6134092.1"/>
    <property type="molecule type" value="Genomic_DNA"/>
</dbReference>
<keyword evidence="2" id="KW-1185">Reference proteome</keyword>
<evidence type="ECO:0000313" key="1">
    <source>
        <dbReference type="EMBL" id="MBG6134092.1"/>
    </source>
</evidence>
<accession>A0A8J7GCV3</accession>
<dbReference type="Proteomes" id="UP000622552">
    <property type="component" value="Unassembled WGS sequence"/>
</dbReference>